<dbReference type="Pfam" id="PF08241">
    <property type="entry name" value="Methyltransf_11"/>
    <property type="match status" value="1"/>
</dbReference>
<dbReference type="SUPFAM" id="SSF53335">
    <property type="entry name" value="S-adenosyl-L-methionine-dependent methyltransferases"/>
    <property type="match status" value="1"/>
</dbReference>
<dbReference type="Proteomes" id="UP000296469">
    <property type="component" value="Chromosome"/>
</dbReference>
<evidence type="ECO:0000313" key="4">
    <source>
        <dbReference type="EMBL" id="QCB93903.1"/>
    </source>
</evidence>
<dbReference type="AlphaFoldDB" id="A0A4P7SMS9"/>
<keyword evidence="4" id="KW-0808">Transferase</keyword>
<name>A0A4P7SMS9_9CELL</name>
<feature type="region of interest" description="Disordered" evidence="2">
    <location>
        <begin position="1"/>
        <end position="23"/>
    </location>
</feature>
<dbReference type="GO" id="GO:0008757">
    <property type="term" value="F:S-adenosylmethionine-dependent methyltransferase activity"/>
    <property type="evidence" value="ECO:0007669"/>
    <property type="project" value="InterPro"/>
</dbReference>
<dbReference type="GO" id="GO:0032259">
    <property type="term" value="P:methylation"/>
    <property type="evidence" value="ECO:0007669"/>
    <property type="project" value="UniProtKB-KW"/>
</dbReference>
<sequence length="313" mass="32872">MARRPASSRRPPTREPDVAPWPVGPVAVATGTAQVVPEPGRPRAATLLVNGVPSSFVDLDDPDLLDFEYMQQMAAVVDTFAARRPDPAVLHLGAGGCALARTLAHRHPGARQLAVELDGELARLVRAWFALPRAPRLRLRTGEARTELAGMADASWDVVVRDVFAGDRTPEHLTSAEVARDVARVLRPGGLYLANCADRPPLALARAEAATLATVFRYVAVVAEPGQLRGRHYGNLVLAGTDEDGLLDDPGLARTLRTLPVPARVLVGADARAFVGRAAPLRDADVAAPPVDPGAEAGDVAAPDAPAAADVCA</sequence>
<dbReference type="OrthoDB" id="8221452at2"/>
<dbReference type="NCBIfam" id="NF037959">
    <property type="entry name" value="MFS_SpdSyn"/>
    <property type="match status" value="1"/>
</dbReference>
<accession>A0A4P7SMS9</accession>
<organism evidence="4 5">
    <name type="scientific">Cellulomonas shaoxiangyii</name>
    <dbReference type="NCBI Taxonomy" id="2566013"/>
    <lineage>
        <taxon>Bacteria</taxon>
        <taxon>Bacillati</taxon>
        <taxon>Actinomycetota</taxon>
        <taxon>Actinomycetes</taxon>
        <taxon>Micrococcales</taxon>
        <taxon>Cellulomonadaceae</taxon>
        <taxon>Cellulomonas</taxon>
    </lineage>
</organism>
<keyword evidence="4" id="KW-0489">Methyltransferase</keyword>
<evidence type="ECO:0000313" key="5">
    <source>
        <dbReference type="Proteomes" id="UP000296469"/>
    </source>
</evidence>
<evidence type="ECO:0000259" key="3">
    <source>
        <dbReference type="Pfam" id="PF08241"/>
    </source>
</evidence>
<feature type="domain" description="Methyltransferase type 11" evidence="3">
    <location>
        <begin position="90"/>
        <end position="193"/>
    </location>
</feature>
<proteinExistence type="predicted"/>
<dbReference type="CDD" id="cd02440">
    <property type="entry name" value="AdoMet_MTases"/>
    <property type="match status" value="1"/>
</dbReference>
<evidence type="ECO:0000256" key="1">
    <source>
        <dbReference type="ARBA" id="ARBA00023115"/>
    </source>
</evidence>
<gene>
    <name evidence="4" type="ORF">E5225_10360</name>
</gene>
<keyword evidence="5" id="KW-1185">Reference proteome</keyword>
<dbReference type="Gene3D" id="3.40.50.150">
    <property type="entry name" value="Vaccinia Virus protein VP39"/>
    <property type="match status" value="1"/>
</dbReference>
<dbReference type="KEGG" id="celz:E5225_10360"/>
<dbReference type="PANTHER" id="PTHR43317:SF1">
    <property type="entry name" value="THERMOSPERMINE SYNTHASE ACAULIS5"/>
    <property type="match status" value="1"/>
</dbReference>
<dbReference type="InterPro" id="IPR013216">
    <property type="entry name" value="Methyltransf_11"/>
</dbReference>
<keyword evidence="1" id="KW-0620">Polyamine biosynthesis</keyword>
<protein>
    <submittedName>
        <fullName evidence="4">Methyltransferase domain-containing protein</fullName>
    </submittedName>
</protein>
<dbReference type="GO" id="GO:0006596">
    <property type="term" value="P:polyamine biosynthetic process"/>
    <property type="evidence" value="ECO:0007669"/>
    <property type="project" value="UniProtKB-KW"/>
</dbReference>
<dbReference type="InterPro" id="IPR029063">
    <property type="entry name" value="SAM-dependent_MTases_sf"/>
</dbReference>
<dbReference type="PANTHER" id="PTHR43317">
    <property type="entry name" value="THERMOSPERMINE SYNTHASE ACAULIS5"/>
    <property type="match status" value="1"/>
</dbReference>
<dbReference type="EMBL" id="CP039291">
    <property type="protein sequence ID" value="QCB93903.1"/>
    <property type="molecule type" value="Genomic_DNA"/>
</dbReference>
<evidence type="ECO:0000256" key="2">
    <source>
        <dbReference type="SAM" id="MobiDB-lite"/>
    </source>
</evidence>
<reference evidence="4 5" key="1">
    <citation type="submission" date="2019-04" db="EMBL/GenBank/DDBJ databases">
        <title>Isolation and identification of Cellulomonas shaoxiangyii sp. Nov. isolated from feces of the Tibetan antelopes (Pantholops hodgsonii) in the Qinghai-Tibet plateau of China.</title>
        <authorList>
            <person name="Tian Z."/>
        </authorList>
    </citation>
    <scope>NUCLEOTIDE SEQUENCE [LARGE SCALE GENOMIC DNA]</scope>
    <source>
        <strain evidence="4 5">Z28</strain>
    </source>
</reference>